<proteinExistence type="predicted"/>
<protein>
    <submittedName>
        <fullName evidence="1">Actin depolymerizing factor 11</fullName>
    </submittedName>
</protein>
<evidence type="ECO:0000313" key="1">
    <source>
        <dbReference type="EMBL" id="GER30284.1"/>
    </source>
</evidence>
<comment type="caution">
    <text evidence="1">The sequence shown here is derived from an EMBL/GenBank/DDBJ whole genome shotgun (WGS) entry which is preliminary data.</text>
</comment>
<reference evidence="2" key="1">
    <citation type="journal article" date="2019" name="Curr. Biol.">
        <title>Genome Sequence of Striga asiatica Provides Insight into the Evolution of Plant Parasitism.</title>
        <authorList>
            <person name="Yoshida S."/>
            <person name="Kim S."/>
            <person name="Wafula E.K."/>
            <person name="Tanskanen J."/>
            <person name="Kim Y.M."/>
            <person name="Honaas L."/>
            <person name="Yang Z."/>
            <person name="Spallek T."/>
            <person name="Conn C.E."/>
            <person name="Ichihashi Y."/>
            <person name="Cheong K."/>
            <person name="Cui S."/>
            <person name="Der J.P."/>
            <person name="Gundlach H."/>
            <person name="Jiao Y."/>
            <person name="Hori C."/>
            <person name="Ishida J.K."/>
            <person name="Kasahara H."/>
            <person name="Kiba T."/>
            <person name="Kim M.S."/>
            <person name="Koo N."/>
            <person name="Laohavisit A."/>
            <person name="Lee Y.H."/>
            <person name="Lumba S."/>
            <person name="McCourt P."/>
            <person name="Mortimer J.C."/>
            <person name="Mutuku J.M."/>
            <person name="Nomura T."/>
            <person name="Sasaki-Sekimoto Y."/>
            <person name="Seto Y."/>
            <person name="Wang Y."/>
            <person name="Wakatake T."/>
            <person name="Sakakibara H."/>
            <person name="Demura T."/>
            <person name="Yamaguchi S."/>
            <person name="Yoneyama K."/>
            <person name="Manabe R.I."/>
            <person name="Nelson D.C."/>
            <person name="Schulman A.H."/>
            <person name="Timko M.P."/>
            <person name="dePamphilis C.W."/>
            <person name="Choi D."/>
            <person name="Shirasu K."/>
        </authorList>
    </citation>
    <scope>NUCLEOTIDE SEQUENCE [LARGE SCALE GENOMIC DNA]</scope>
    <source>
        <strain evidence="2">cv. UVA1</strain>
    </source>
</reference>
<dbReference type="EMBL" id="BKCP01004339">
    <property type="protein sequence ID" value="GER30284.1"/>
    <property type="molecule type" value="Genomic_DNA"/>
</dbReference>
<accession>A0A5A7PCE5</accession>
<dbReference type="Proteomes" id="UP000325081">
    <property type="component" value="Unassembled WGS sequence"/>
</dbReference>
<gene>
    <name evidence="1" type="ORF">STAS_06225</name>
</gene>
<organism evidence="1 2">
    <name type="scientific">Striga asiatica</name>
    <name type="common">Asiatic witchweed</name>
    <name type="synonym">Buchnera asiatica</name>
    <dbReference type="NCBI Taxonomy" id="4170"/>
    <lineage>
        <taxon>Eukaryota</taxon>
        <taxon>Viridiplantae</taxon>
        <taxon>Streptophyta</taxon>
        <taxon>Embryophyta</taxon>
        <taxon>Tracheophyta</taxon>
        <taxon>Spermatophyta</taxon>
        <taxon>Magnoliopsida</taxon>
        <taxon>eudicotyledons</taxon>
        <taxon>Gunneridae</taxon>
        <taxon>Pentapetalae</taxon>
        <taxon>asterids</taxon>
        <taxon>lamiids</taxon>
        <taxon>Lamiales</taxon>
        <taxon>Orobanchaceae</taxon>
        <taxon>Buchnereae</taxon>
        <taxon>Striga</taxon>
    </lineage>
</organism>
<sequence>MQVILTEISRFFKSAKLNRYAASRLLDFSAHFLSIVLQAPAFLLVNSHQTIGFQVLTFELFDFRTQLGKKGIPFGNYFLILGGDSLASLHGPFFTVARNLILLDQASHSLLKILAFPQASAQILVKIQSFELLSGQGLLQGSRLLLRGVALSGEKDGVEKDGESGFNGFDVAVRPIKNPSSRHVCTVYRHRFADSTDNNKQTLNDILRKLPPDDCHYFQQLFNVKQILWPAESARSRPHQGSGSSTTGFELAQINYSRFKFKIDRSVSNRELPIQ</sequence>
<evidence type="ECO:0000313" key="2">
    <source>
        <dbReference type="Proteomes" id="UP000325081"/>
    </source>
</evidence>
<keyword evidence="2" id="KW-1185">Reference proteome</keyword>
<name>A0A5A7PCE5_STRAF</name>
<dbReference type="AlphaFoldDB" id="A0A5A7PCE5"/>